<dbReference type="InterPro" id="IPR016024">
    <property type="entry name" value="ARM-type_fold"/>
</dbReference>
<protein>
    <recommendedName>
        <fullName evidence="2">26S proteasome non-ATPase regulatory subunit 5</fullName>
    </recommendedName>
</protein>
<dbReference type="PANTHER" id="PTHR13554:SF10">
    <property type="entry name" value="26S PROTEASOME NON-ATPASE REGULATORY SUBUNIT 5"/>
    <property type="match status" value="1"/>
</dbReference>
<dbReference type="AlphaFoldDB" id="A0A0K0FKH4"/>
<evidence type="ECO:0000313" key="3">
    <source>
        <dbReference type="Proteomes" id="UP000035680"/>
    </source>
</evidence>
<evidence type="ECO:0000256" key="2">
    <source>
        <dbReference type="ARBA" id="ARBA00014933"/>
    </source>
</evidence>
<dbReference type="GO" id="GO:0005829">
    <property type="term" value="C:cytosol"/>
    <property type="evidence" value="ECO:0007669"/>
    <property type="project" value="TreeGrafter"/>
</dbReference>
<name>A0A0K0FKH4_STRVS</name>
<evidence type="ECO:0000256" key="1">
    <source>
        <dbReference type="ARBA" id="ARBA00006823"/>
    </source>
</evidence>
<sequence>MKDKIVSKFESINELDFTISSDIWTKENLFKAAKLFQESGSEEDTVEILEKLIKINVSNVPSEIGIELQDFIYEIVKRVSISSFAEKYQMTMILFINQCPYEILRMLINKYFIPQLNDDNINILLTTGRGISVSLTRRLYESPIVETIANMVTYIIKCPEVVTELEHKLEEENSQRRFEIHSVTRAVLLKNNENDYYLIENLVNKLIGELDGNDILSSLAALTILSEITSEREIAALYLGQKGLIEKVYNNLTYTKEEKDNIFLYFGYIKFFGHLVSVYPCYLKKYPIFTESILGMFDNFEELGNDEKILAISTFGAIFHSSESKKFLFEIDDIKKNLLKILGISTKFLLCSNMETRIHVIDSFVMLFQNYDSKDTHIFEKILDLCGSDFTTLLIDILKSPLESRYAAQHLILILIDITYGFKKIYFTPTFLEYLLDRTSETNLIGMQAKHDIICKVIGNYFEIVGEMNVNKLKEYIKNYPRHREAIPDVALME</sequence>
<dbReference type="PANTHER" id="PTHR13554">
    <property type="entry name" value="26S PROTEASOME NON-ATPASE REGULATORY SUBUNIT 5-RELATED"/>
    <property type="match status" value="1"/>
</dbReference>
<dbReference type="WBParaSite" id="SVE_0953800.1">
    <property type="protein sequence ID" value="SVE_0953800.1"/>
    <property type="gene ID" value="SVE_0953800"/>
</dbReference>
<dbReference type="Pfam" id="PF10508">
    <property type="entry name" value="Proteasom_PSMB"/>
    <property type="match status" value="1"/>
</dbReference>
<dbReference type="GO" id="GO:0043248">
    <property type="term" value="P:proteasome assembly"/>
    <property type="evidence" value="ECO:0007669"/>
    <property type="project" value="InterPro"/>
</dbReference>
<dbReference type="Proteomes" id="UP000035680">
    <property type="component" value="Unassembled WGS sequence"/>
</dbReference>
<proteinExistence type="inferred from homology"/>
<organism evidence="3 4">
    <name type="scientific">Strongyloides venezuelensis</name>
    <name type="common">Threadworm</name>
    <dbReference type="NCBI Taxonomy" id="75913"/>
    <lineage>
        <taxon>Eukaryota</taxon>
        <taxon>Metazoa</taxon>
        <taxon>Ecdysozoa</taxon>
        <taxon>Nematoda</taxon>
        <taxon>Chromadorea</taxon>
        <taxon>Rhabditida</taxon>
        <taxon>Tylenchina</taxon>
        <taxon>Panagrolaimomorpha</taxon>
        <taxon>Strongyloidoidea</taxon>
        <taxon>Strongyloididae</taxon>
        <taxon>Strongyloides</taxon>
    </lineage>
</organism>
<accession>A0A0K0FKH4</accession>
<keyword evidence="3" id="KW-1185">Reference proteome</keyword>
<reference evidence="4" key="2">
    <citation type="submission" date="2015-08" db="UniProtKB">
        <authorList>
            <consortium name="WormBaseParasite"/>
        </authorList>
    </citation>
    <scope>IDENTIFICATION</scope>
</reference>
<dbReference type="STRING" id="75913.A0A0K0FKH4"/>
<dbReference type="InterPro" id="IPR019538">
    <property type="entry name" value="PSMD5"/>
</dbReference>
<comment type="similarity">
    <text evidence="1">Belongs to the proteasome subunit S5B/HSM3 family.</text>
</comment>
<evidence type="ECO:0000313" key="4">
    <source>
        <dbReference type="WBParaSite" id="SVE_0953800.1"/>
    </source>
</evidence>
<dbReference type="SUPFAM" id="SSF48371">
    <property type="entry name" value="ARM repeat"/>
    <property type="match status" value="1"/>
</dbReference>
<reference evidence="3" key="1">
    <citation type="submission" date="2014-07" db="EMBL/GenBank/DDBJ databases">
        <authorList>
            <person name="Martin A.A"/>
            <person name="De Silva N."/>
        </authorList>
    </citation>
    <scope>NUCLEOTIDE SEQUENCE</scope>
</reference>